<accession>A0ABQ7VDP1</accession>
<evidence type="ECO:0000313" key="3">
    <source>
        <dbReference type="EMBL" id="KAH0762106.1"/>
    </source>
</evidence>
<organism evidence="3 4">
    <name type="scientific">Solanum tuberosum</name>
    <name type="common">Potato</name>
    <dbReference type="NCBI Taxonomy" id="4113"/>
    <lineage>
        <taxon>Eukaryota</taxon>
        <taxon>Viridiplantae</taxon>
        <taxon>Streptophyta</taxon>
        <taxon>Embryophyta</taxon>
        <taxon>Tracheophyta</taxon>
        <taxon>Spermatophyta</taxon>
        <taxon>Magnoliopsida</taxon>
        <taxon>eudicotyledons</taxon>
        <taxon>Gunneridae</taxon>
        <taxon>Pentapetalae</taxon>
        <taxon>asterids</taxon>
        <taxon>lamiids</taxon>
        <taxon>Solanales</taxon>
        <taxon>Solanaceae</taxon>
        <taxon>Solanoideae</taxon>
        <taxon>Solaneae</taxon>
        <taxon>Solanum</taxon>
    </lineage>
</organism>
<comment type="similarity">
    <text evidence="1">Belongs to the sigma-70 factor family.</text>
</comment>
<dbReference type="Pfam" id="PF04542">
    <property type="entry name" value="Sigma70_r2"/>
    <property type="match status" value="1"/>
</dbReference>
<dbReference type="PANTHER" id="PTHR30603">
    <property type="entry name" value="RNA POLYMERASE SIGMA FACTOR RPO"/>
    <property type="match status" value="1"/>
</dbReference>
<dbReference type="InterPro" id="IPR013325">
    <property type="entry name" value="RNA_pol_sigma_r2"/>
</dbReference>
<gene>
    <name evidence="3" type="ORF">KY290_018179</name>
</gene>
<reference evidence="3 4" key="1">
    <citation type="journal article" date="2021" name="bioRxiv">
        <title>Chromosome-scale and haplotype-resolved genome assembly of a tetraploid potato cultivar.</title>
        <authorList>
            <person name="Sun H."/>
            <person name="Jiao W.-B."/>
            <person name="Krause K."/>
            <person name="Campoy J.A."/>
            <person name="Goel M."/>
            <person name="Folz-Donahue K."/>
            <person name="Kukat C."/>
            <person name="Huettel B."/>
            <person name="Schneeberger K."/>
        </authorList>
    </citation>
    <scope>NUCLEOTIDE SEQUENCE [LARGE SCALE GENOMIC DNA]</scope>
    <source>
        <strain evidence="3">SolTubOtavaFocal</strain>
        <tissue evidence="3">Leaves</tissue>
    </source>
</reference>
<feature type="domain" description="RNA polymerase sigma-70 region 2" evidence="2">
    <location>
        <begin position="216"/>
        <end position="269"/>
    </location>
</feature>
<dbReference type="EMBL" id="JAIVGD010000013">
    <property type="protein sequence ID" value="KAH0762106.1"/>
    <property type="molecule type" value="Genomic_DNA"/>
</dbReference>
<name>A0ABQ7VDP1_SOLTU</name>
<dbReference type="PANTHER" id="PTHR30603:SF14">
    <property type="entry name" value="RNA POLYMERASE SIGMA FACTOR SIGA"/>
    <property type="match status" value="1"/>
</dbReference>
<keyword evidence="4" id="KW-1185">Reference proteome</keyword>
<dbReference type="InterPro" id="IPR050239">
    <property type="entry name" value="Sigma-70_RNA_pol_init_factors"/>
</dbReference>
<comment type="caution">
    <text evidence="3">The sequence shown here is derived from an EMBL/GenBank/DDBJ whole genome shotgun (WGS) entry which is preliminary data.</text>
</comment>
<dbReference type="InterPro" id="IPR007627">
    <property type="entry name" value="RNA_pol_sigma70_r2"/>
</dbReference>
<proteinExistence type="inferred from homology"/>
<evidence type="ECO:0000313" key="4">
    <source>
        <dbReference type="Proteomes" id="UP000826656"/>
    </source>
</evidence>
<dbReference type="Proteomes" id="UP000826656">
    <property type="component" value="Unassembled WGS sequence"/>
</dbReference>
<evidence type="ECO:0000259" key="2">
    <source>
        <dbReference type="Pfam" id="PF04542"/>
    </source>
</evidence>
<sequence length="288" mass="33101">MQKTTCDGLGLLESPHDGYSRSYWTDDSNLPCHQVPSVKNVITAKKSSDYSPILVLKIRQLQNESDDDSVEVPLLMQKSMLEKQWNLSAEETLTASPQHEKNCKKMHINCSGTSARRRRMHSRQRVLGRKSSATPISATKPLRSILGPELLQNRTVKDVSLCFYETMENFRLKERLGCETSYYQLSLSLKLSRTDLRSTLIECSLARERFSMSSIRLVMSIAQRYDNMGPEMTDLVRGGLVGLLHGIEKFDPSKGYKIPTYVYWWIRQTYWANSSLFTRRGRKPSFRS</sequence>
<dbReference type="SUPFAM" id="SSF88946">
    <property type="entry name" value="Sigma2 domain of RNA polymerase sigma factors"/>
    <property type="match status" value="1"/>
</dbReference>
<protein>
    <recommendedName>
        <fullName evidence="2">RNA polymerase sigma-70 region 2 domain-containing protein</fullName>
    </recommendedName>
</protein>
<dbReference type="Gene3D" id="1.20.120.1810">
    <property type="match status" value="1"/>
</dbReference>
<evidence type="ECO:0000256" key="1">
    <source>
        <dbReference type="ARBA" id="ARBA00007788"/>
    </source>
</evidence>